<dbReference type="AlphaFoldDB" id="A0A562QT97"/>
<proteinExistence type="predicted"/>
<feature type="transmembrane region" description="Helical" evidence="1">
    <location>
        <begin position="6"/>
        <end position="22"/>
    </location>
</feature>
<keyword evidence="3" id="KW-1185">Reference proteome</keyword>
<keyword evidence="1" id="KW-0812">Transmembrane</keyword>
<reference evidence="2 3" key="1">
    <citation type="journal article" date="2015" name="Stand. Genomic Sci.">
        <title>Genomic Encyclopedia of Bacterial and Archaeal Type Strains, Phase III: the genomes of soil and plant-associated and newly described type strains.</title>
        <authorList>
            <person name="Whitman W.B."/>
            <person name="Woyke T."/>
            <person name="Klenk H.P."/>
            <person name="Zhou Y."/>
            <person name="Lilburn T.G."/>
            <person name="Beck B.J."/>
            <person name="De Vos P."/>
            <person name="Vandamme P."/>
            <person name="Eisen J.A."/>
            <person name="Garrity G."/>
            <person name="Hugenholtz P."/>
            <person name="Kyrpides N.C."/>
        </authorList>
    </citation>
    <scope>NUCLEOTIDE SEQUENCE [LARGE SCALE GENOMIC DNA]</scope>
    <source>
        <strain evidence="2 3">CGMCC 1.10116</strain>
    </source>
</reference>
<evidence type="ECO:0000313" key="3">
    <source>
        <dbReference type="Proteomes" id="UP000315711"/>
    </source>
</evidence>
<dbReference type="InterPro" id="IPR021598">
    <property type="entry name" value="DUF3221"/>
</dbReference>
<keyword evidence="1" id="KW-1133">Transmembrane helix</keyword>
<dbReference type="Proteomes" id="UP000315711">
    <property type="component" value="Unassembled WGS sequence"/>
</dbReference>
<name>A0A562QT97_9BACI</name>
<evidence type="ECO:0000256" key="1">
    <source>
        <dbReference type="SAM" id="Phobius"/>
    </source>
</evidence>
<protein>
    <submittedName>
        <fullName evidence="2">Uncharacterized protein DUF3221</fullName>
    </submittedName>
</protein>
<dbReference type="InterPro" id="IPR012340">
    <property type="entry name" value="NA-bd_OB-fold"/>
</dbReference>
<dbReference type="OrthoDB" id="9991424at2"/>
<gene>
    <name evidence="2" type="ORF">IQ10_01012</name>
</gene>
<comment type="caution">
    <text evidence="2">The sequence shown here is derived from an EMBL/GenBank/DDBJ whole genome shotgun (WGS) entry which is preliminary data.</text>
</comment>
<keyword evidence="1" id="KW-0472">Membrane</keyword>
<sequence>MKRITYLIIAVIVLIIASYVLYDNVISPSFRRTVIQIDDTTVLVVTDTKIQIEGEPTEELIRTYMNDSIWFYTSENQLEDIKIGDRVKVKAGNVVETSLPPRMDAIEINKLR</sequence>
<dbReference type="RefSeq" id="WP_144449366.1">
    <property type="nucleotide sequence ID" value="NZ_VLKZ01000002.1"/>
</dbReference>
<organism evidence="2 3">
    <name type="scientific">Halalkalibacter nanhaiisediminis</name>
    <dbReference type="NCBI Taxonomy" id="688079"/>
    <lineage>
        <taxon>Bacteria</taxon>
        <taxon>Bacillati</taxon>
        <taxon>Bacillota</taxon>
        <taxon>Bacilli</taxon>
        <taxon>Bacillales</taxon>
        <taxon>Bacillaceae</taxon>
        <taxon>Halalkalibacter</taxon>
    </lineage>
</organism>
<accession>A0A562QT97</accession>
<evidence type="ECO:0000313" key="2">
    <source>
        <dbReference type="EMBL" id="TWI59296.1"/>
    </source>
</evidence>
<dbReference type="Pfam" id="PF11518">
    <property type="entry name" value="DUF3221"/>
    <property type="match status" value="1"/>
</dbReference>
<dbReference type="Gene3D" id="2.40.50.140">
    <property type="entry name" value="Nucleic acid-binding proteins"/>
    <property type="match status" value="1"/>
</dbReference>
<dbReference type="EMBL" id="VLKZ01000002">
    <property type="protein sequence ID" value="TWI59296.1"/>
    <property type="molecule type" value="Genomic_DNA"/>
</dbReference>